<evidence type="ECO:0000259" key="5">
    <source>
        <dbReference type="PROSITE" id="PS51352"/>
    </source>
</evidence>
<gene>
    <name evidence="6" type="ORF">EV192_102867</name>
</gene>
<dbReference type="SUPFAM" id="SSF46785">
    <property type="entry name" value="Winged helix' DNA-binding domain"/>
    <property type="match status" value="1"/>
</dbReference>
<name>A0A4R2JZ55_9PSEU</name>
<dbReference type="InterPro" id="IPR036249">
    <property type="entry name" value="Thioredoxin-like_sf"/>
</dbReference>
<dbReference type="OrthoDB" id="5296483at2"/>
<evidence type="ECO:0000259" key="4">
    <source>
        <dbReference type="PROSITE" id="PS51118"/>
    </source>
</evidence>
<protein>
    <submittedName>
        <fullName evidence="6">HxlR family transcriptional regulator</fullName>
    </submittedName>
</protein>
<feature type="domain" description="Thioredoxin" evidence="5">
    <location>
        <begin position="126"/>
        <end position="290"/>
    </location>
</feature>
<evidence type="ECO:0000256" key="1">
    <source>
        <dbReference type="ARBA" id="ARBA00023015"/>
    </source>
</evidence>
<evidence type="ECO:0000256" key="2">
    <source>
        <dbReference type="ARBA" id="ARBA00023125"/>
    </source>
</evidence>
<keyword evidence="1" id="KW-0805">Transcription regulation</keyword>
<sequence length="302" mass="32191">MKYTELADANCAIAQSLAVVGDWWTLLIVRDVAGGITRFDALQHELGLSRRTLAERLKTLVDHDVLEKVTYSQHPPRSEYHLTDAGRGLLPVLIALQDWGTRYVAGDGSLTATSTPTSAEARRVHDLVGKRIPDLTLGSTHGPTDPVATSWTVLYAFPGAFAPGGTPLPPGWTDIPGAAGCTLEATTYKTRYPAFAQLGAAVHGLSTQRPDQLLAFAEHAGLPFPLLSDQDVTLTAALRLPTFRAGGADRLKRLTLVVDPDRVIRAVQFPITDPAGSVDEALGHLENFSVGAVRTGGGRSSS</sequence>
<evidence type="ECO:0000313" key="6">
    <source>
        <dbReference type="EMBL" id="TCO62728.1"/>
    </source>
</evidence>
<dbReference type="Gene3D" id="1.10.10.10">
    <property type="entry name" value="Winged helix-like DNA-binding domain superfamily/Winged helix DNA-binding domain"/>
    <property type="match status" value="1"/>
</dbReference>
<keyword evidence="7" id="KW-1185">Reference proteome</keyword>
<reference evidence="6 7" key="1">
    <citation type="submission" date="2019-03" db="EMBL/GenBank/DDBJ databases">
        <title>Genomic Encyclopedia of Type Strains, Phase IV (KMG-IV): sequencing the most valuable type-strain genomes for metagenomic binning, comparative biology and taxonomic classification.</title>
        <authorList>
            <person name="Goeker M."/>
        </authorList>
    </citation>
    <scope>NUCLEOTIDE SEQUENCE [LARGE SCALE GENOMIC DNA]</scope>
    <source>
        <strain evidence="6 7">DSM 45934</strain>
    </source>
</reference>
<dbReference type="CDD" id="cd03017">
    <property type="entry name" value="PRX_BCP"/>
    <property type="match status" value="1"/>
</dbReference>
<dbReference type="AlphaFoldDB" id="A0A4R2JZ55"/>
<dbReference type="PANTHER" id="PTHR33204:SF18">
    <property type="entry name" value="TRANSCRIPTIONAL REGULATORY PROTEIN"/>
    <property type="match status" value="1"/>
</dbReference>
<dbReference type="PROSITE" id="PS51118">
    <property type="entry name" value="HTH_HXLR"/>
    <property type="match status" value="1"/>
</dbReference>
<dbReference type="InterPro" id="IPR002577">
    <property type="entry name" value="HTH_HxlR"/>
</dbReference>
<evidence type="ECO:0000256" key="3">
    <source>
        <dbReference type="ARBA" id="ARBA00023163"/>
    </source>
</evidence>
<dbReference type="Proteomes" id="UP000295680">
    <property type="component" value="Unassembled WGS sequence"/>
</dbReference>
<dbReference type="SUPFAM" id="SSF52833">
    <property type="entry name" value="Thioredoxin-like"/>
    <property type="match status" value="1"/>
</dbReference>
<dbReference type="InterPro" id="IPR036390">
    <property type="entry name" value="WH_DNA-bd_sf"/>
</dbReference>
<accession>A0A4R2JZ55</accession>
<dbReference type="GO" id="GO:0003677">
    <property type="term" value="F:DNA binding"/>
    <property type="evidence" value="ECO:0007669"/>
    <property type="project" value="UniProtKB-KW"/>
</dbReference>
<dbReference type="Gene3D" id="3.40.30.10">
    <property type="entry name" value="Glutaredoxin"/>
    <property type="match status" value="1"/>
</dbReference>
<dbReference type="InterPro" id="IPR036388">
    <property type="entry name" value="WH-like_DNA-bd_sf"/>
</dbReference>
<dbReference type="GO" id="GO:0016491">
    <property type="term" value="F:oxidoreductase activity"/>
    <property type="evidence" value="ECO:0007669"/>
    <property type="project" value="InterPro"/>
</dbReference>
<dbReference type="Pfam" id="PF01638">
    <property type="entry name" value="HxlR"/>
    <property type="match status" value="1"/>
</dbReference>
<comment type="caution">
    <text evidence="6">The sequence shown here is derived from an EMBL/GenBank/DDBJ whole genome shotgun (WGS) entry which is preliminary data.</text>
</comment>
<dbReference type="InterPro" id="IPR013766">
    <property type="entry name" value="Thioredoxin_domain"/>
</dbReference>
<dbReference type="PANTHER" id="PTHR33204">
    <property type="entry name" value="TRANSCRIPTIONAL REGULATOR, MARR FAMILY"/>
    <property type="match status" value="1"/>
</dbReference>
<proteinExistence type="predicted"/>
<keyword evidence="3" id="KW-0804">Transcription</keyword>
<dbReference type="InterPro" id="IPR000866">
    <property type="entry name" value="AhpC/TSA"/>
</dbReference>
<dbReference type="Pfam" id="PF00578">
    <property type="entry name" value="AhpC-TSA"/>
    <property type="match status" value="1"/>
</dbReference>
<organism evidence="6 7">
    <name type="scientific">Actinocrispum wychmicini</name>
    <dbReference type="NCBI Taxonomy" id="1213861"/>
    <lineage>
        <taxon>Bacteria</taxon>
        <taxon>Bacillati</taxon>
        <taxon>Actinomycetota</taxon>
        <taxon>Actinomycetes</taxon>
        <taxon>Pseudonocardiales</taxon>
        <taxon>Pseudonocardiaceae</taxon>
        <taxon>Actinocrispum</taxon>
    </lineage>
</organism>
<keyword evidence="2" id="KW-0238">DNA-binding</keyword>
<dbReference type="EMBL" id="SLWS01000002">
    <property type="protein sequence ID" value="TCO62728.1"/>
    <property type="molecule type" value="Genomic_DNA"/>
</dbReference>
<dbReference type="RefSeq" id="WP_132114709.1">
    <property type="nucleotide sequence ID" value="NZ_SLWS01000002.1"/>
</dbReference>
<evidence type="ECO:0000313" key="7">
    <source>
        <dbReference type="Proteomes" id="UP000295680"/>
    </source>
</evidence>
<dbReference type="PROSITE" id="PS51352">
    <property type="entry name" value="THIOREDOXIN_2"/>
    <property type="match status" value="1"/>
</dbReference>
<feature type="domain" description="HTH hxlR-type" evidence="4">
    <location>
        <begin position="11"/>
        <end position="108"/>
    </location>
</feature>
<dbReference type="GO" id="GO:0016209">
    <property type="term" value="F:antioxidant activity"/>
    <property type="evidence" value="ECO:0007669"/>
    <property type="project" value="InterPro"/>
</dbReference>